<reference evidence="1 2" key="1">
    <citation type="submission" date="2020-07" db="EMBL/GenBank/DDBJ databases">
        <title>Genomic Encyclopedia of Type Strains, Phase IV (KMG-V): Genome sequencing to study the core and pangenomes of soil and plant-associated prokaryotes.</title>
        <authorList>
            <person name="Whitman W."/>
        </authorList>
    </citation>
    <scope>NUCLEOTIDE SEQUENCE [LARGE SCALE GENOMIC DNA]</scope>
    <source>
        <strain evidence="1 2">M8UP30</strain>
    </source>
</reference>
<organism evidence="1 2">
    <name type="scientific">Tunturiibacter lichenicola</name>
    <dbReference type="NCBI Taxonomy" id="2051959"/>
    <lineage>
        <taxon>Bacteria</taxon>
        <taxon>Pseudomonadati</taxon>
        <taxon>Acidobacteriota</taxon>
        <taxon>Terriglobia</taxon>
        <taxon>Terriglobales</taxon>
        <taxon>Acidobacteriaceae</taxon>
        <taxon>Tunturiibacter</taxon>
    </lineage>
</organism>
<sequence>MQRPLQVRVSCRTGALRGWRSLREAYTGLGTKNTHGPPVGRHELLLATNGSTKRSGTQVTK</sequence>
<dbReference type="EMBL" id="JACCCV010000002">
    <property type="protein sequence ID" value="NYF52807.1"/>
    <property type="molecule type" value="Genomic_DNA"/>
</dbReference>
<protein>
    <submittedName>
        <fullName evidence="1">Uncharacterized protein</fullName>
    </submittedName>
</protein>
<proteinExistence type="predicted"/>
<comment type="caution">
    <text evidence="1">The sequence shown here is derived from an EMBL/GenBank/DDBJ whole genome shotgun (WGS) entry which is preliminary data.</text>
</comment>
<evidence type="ECO:0000313" key="2">
    <source>
        <dbReference type="Proteomes" id="UP000534186"/>
    </source>
</evidence>
<dbReference type="AlphaFoldDB" id="A0A7Y9NP57"/>
<gene>
    <name evidence="1" type="ORF">HDF12_003206</name>
</gene>
<name>A0A7Y9NP57_9BACT</name>
<dbReference type="Proteomes" id="UP000534186">
    <property type="component" value="Unassembled WGS sequence"/>
</dbReference>
<evidence type="ECO:0000313" key="1">
    <source>
        <dbReference type="EMBL" id="NYF52807.1"/>
    </source>
</evidence>
<accession>A0A7Y9NP57</accession>